<protein>
    <submittedName>
        <fullName evidence="2">Uncharacterized protein</fullName>
    </submittedName>
</protein>
<dbReference type="Proteomes" id="UP000539265">
    <property type="component" value="Unassembled WGS sequence"/>
</dbReference>
<evidence type="ECO:0000256" key="1">
    <source>
        <dbReference type="SAM" id="MobiDB-lite"/>
    </source>
</evidence>
<reference evidence="2" key="1">
    <citation type="submission" date="2020-08" db="EMBL/GenBank/DDBJ databases">
        <title>Genomic Encyclopedia of Type Strains, Phase III (KMG-III): the genomes of soil and plant-associated and newly described type strains.</title>
        <authorList>
            <person name="Whitman W."/>
        </authorList>
    </citation>
    <scope>NUCLEOTIDE SEQUENCE [LARGE SCALE GENOMIC DNA]</scope>
    <source>
        <strain evidence="2">CECT 8628</strain>
    </source>
</reference>
<organism evidence="2 3">
    <name type="scientific">Mucilaginibacter gotjawali</name>
    <dbReference type="NCBI Taxonomy" id="1550579"/>
    <lineage>
        <taxon>Bacteria</taxon>
        <taxon>Pseudomonadati</taxon>
        <taxon>Bacteroidota</taxon>
        <taxon>Sphingobacteriia</taxon>
        <taxon>Sphingobacteriales</taxon>
        <taxon>Sphingobacteriaceae</taxon>
        <taxon>Mucilaginibacter</taxon>
    </lineage>
</organism>
<sequence length="45" mass="5254">MKHTDNECVSQRSGMFRRKMERSGRLLTPPSNASNTQPDYPETIW</sequence>
<feature type="compositionally biased region" description="Polar residues" evidence="1">
    <location>
        <begin position="29"/>
        <end position="38"/>
    </location>
</feature>
<gene>
    <name evidence="2" type="ORF">FHS11_002899</name>
</gene>
<name>A0A839SF98_9SPHI</name>
<proteinExistence type="predicted"/>
<accession>A0A839SF98</accession>
<evidence type="ECO:0000313" key="2">
    <source>
        <dbReference type="EMBL" id="MBB3056476.1"/>
    </source>
</evidence>
<comment type="caution">
    <text evidence="2">The sequence shown here is derived from an EMBL/GenBank/DDBJ whole genome shotgun (WGS) entry which is preliminary data.</text>
</comment>
<dbReference type="EMBL" id="JACHWX010000007">
    <property type="protein sequence ID" value="MBB3056476.1"/>
    <property type="molecule type" value="Genomic_DNA"/>
</dbReference>
<dbReference type="AlphaFoldDB" id="A0A839SF98"/>
<feature type="region of interest" description="Disordered" evidence="1">
    <location>
        <begin position="1"/>
        <end position="45"/>
    </location>
</feature>
<keyword evidence="3" id="KW-1185">Reference proteome</keyword>
<evidence type="ECO:0000313" key="3">
    <source>
        <dbReference type="Proteomes" id="UP000539265"/>
    </source>
</evidence>